<dbReference type="InterPro" id="IPR027806">
    <property type="entry name" value="HARBI1_dom"/>
</dbReference>
<evidence type="ECO:0000256" key="1">
    <source>
        <dbReference type="ARBA" id="ARBA00001968"/>
    </source>
</evidence>
<dbReference type="Pfam" id="PF13359">
    <property type="entry name" value="DDE_Tnp_4"/>
    <property type="match status" value="1"/>
</dbReference>
<dbReference type="Proteomes" id="UP001497644">
    <property type="component" value="Unassembled WGS sequence"/>
</dbReference>
<comment type="cofactor">
    <cofactor evidence="1">
        <name>a divalent metal cation</name>
        <dbReference type="ChEBI" id="CHEBI:60240"/>
    </cofactor>
</comment>
<comment type="caution">
    <text evidence="14">The sequence shown here is derived from an EMBL/GenBank/DDBJ whole genome shotgun (WGS) entry which is preliminary data.</text>
</comment>
<evidence type="ECO:0000313" key="14">
    <source>
        <dbReference type="EMBL" id="CAL1672966.1"/>
    </source>
</evidence>
<gene>
    <name evidence="14" type="ORF">LPLAT_LOCUS14716</name>
</gene>
<protein>
    <recommendedName>
        <fullName evidence="5">Putative nuclease HARBI1</fullName>
    </recommendedName>
    <alternativeName>
        <fullName evidence="11">Harbinger transposase-derived nuclease</fullName>
    </alternativeName>
</protein>
<evidence type="ECO:0000256" key="4">
    <source>
        <dbReference type="ARBA" id="ARBA00006958"/>
    </source>
</evidence>
<dbReference type="InterPro" id="IPR026103">
    <property type="entry name" value="HARBI1_animal"/>
</dbReference>
<evidence type="ECO:0000256" key="11">
    <source>
        <dbReference type="ARBA" id="ARBA00030126"/>
    </source>
</evidence>
<dbReference type="InterPro" id="IPR045249">
    <property type="entry name" value="HARBI1-like"/>
</dbReference>
<evidence type="ECO:0000313" key="15">
    <source>
        <dbReference type="Proteomes" id="UP001497644"/>
    </source>
</evidence>
<feature type="domain" description="DDE Tnp4" evidence="13">
    <location>
        <begin position="151"/>
        <end position="306"/>
    </location>
</feature>
<keyword evidence="10" id="KW-0539">Nucleus</keyword>
<dbReference type="EMBL" id="CAXIPU020001260">
    <property type="protein sequence ID" value="CAL1672966.1"/>
    <property type="molecule type" value="Genomic_DNA"/>
</dbReference>
<keyword evidence="6" id="KW-0963">Cytoplasm</keyword>
<evidence type="ECO:0000256" key="10">
    <source>
        <dbReference type="ARBA" id="ARBA00023242"/>
    </source>
</evidence>
<proteinExistence type="inferred from homology"/>
<name>A0AAV2N142_9HYME</name>
<evidence type="ECO:0000256" key="5">
    <source>
        <dbReference type="ARBA" id="ARBA00015519"/>
    </source>
</evidence>
<evidence type="ECO:0000256" key="8">
    <source>
        <dbReference type="ARBA" id="ARBA00022723"/>
    </source>
</evidence>
<dbReference type="AlphaFoldDB" id="A0AAV2N142"/>
<comment type="similarity">
    <text evidence="4">Belongs to the HARBI1 family.</text>
</comment>
<dbReference type="PRINTS" id="PR02086">
    <property type="entry name" value="PUTNUCHARBI1"/>
</dbReference>
<evidence type="ECO:0000256" key="2">
    <source>
        <dbReference type="ARBA" id="ARBA00004123"/>
    </source>
</evidence>
<evidence type="ECO:0000256" key="6">
    <source>
        <dbReference type="ARBA" id="ARBA00022490"/>
    </source>
</evidence>
<accession>A0AAV2N142</accession>
<comment type="function">
    <text evidence="12">Transposase-derived protein that may have nuclease activity. Does not have transposase activity.</text>
</comment>
<evidence type="ECO:0000259" key="13">
    <source>
        <dbReference type="Pfam" id="PF13359"/>
    </source>
</evidence>
<keyword evidence="7" id="KW-0540">Nuclease</keyword>
<dbReference type="GO" id="GO:0046872">
    <property type="term" value="F:metal ion binding"/>
    <property type="evidence" value="ECO:0007669"/>
    <property type="project" value="UniProtKB-KW"/>
</dbReference>
<evidence type="ECO:0000256" key="9">
    <source>
        <dbReference type="ARBA" id="ARBA00022801"/>
    </source>
</evidence>
<keyword evidence="8" id="KW-0479">Metal-binding</keyword>
<comment type="subcellular location">
    <subcellularLocation>
        <location evidence="3">Cytoplasm</location>
    </subcellularLocation>
    <subcellularLocation>
        <location evidence="2">Nucleus</location>
    </subcellularLocation>
</comment>
<keyword evidence="15" id="KW-1185">Reference proteome</keyword>
<organism evidence="14 15">
    <name type="scientific">Lasius platythorax</name>
    <dbReference type="NCBI Taxonomy" id="488582"/>
    <lineage>
        <taxon>Eukaryota</taxon>
        <taxon>Metazoa</taxon>
        <taxon>Ecdysozoa</taxon>
        <taxon>Arthropoda</taxon>
        <taxon>Hexapoda</taxon>
        <taxon>Insecta</taxon>
        <taxon>Pterygota</taxon>
        <taxon>Neoptera</taxon>
        <taxon>Endopterygota</taxon>
        <taxon>Hymenoptera</taxon>
        <taxon>Apocrita</taxon>
        <taxon>Aculeata</taxon>
        <taxon>Formicoidea</taxon>
        <taxon>Formicidae</taxon>
        <taxon>Formicinae</taxon>
        <taxon>Lasius</taxon>
        <taxon>Lasius</taxon>
    </lineage>
</organism>
<dbReference type="PANTHER" id="PTHR22930">
    <property type="match status" value="1"/>
</dbReference>
<keyword evidence="9" id="KW-0378">Hydrolase</keyword>
<dbReference type="PANTHER" id="PTHR22930:SF85">
    <property type="entry name" value="GH03217P-RELATED"/>
    <property type="match status" value="1"/>
</dbReference>
<evidence type="ECO:0000256" key="7">
    <source>
        <dbReference type="ARBA" id="ARBA00022722"/>
    </source>
</evidence>
<reference evidence="14" key="1">
    <citation type="submission" date="2024-04" db="EMBL/GenBank/DDBJ databases">
        <authorList>
            <consortium name="Molecular Ecology Group"/>
        </authorList>
    </citation>
    <scope>NUCLEOTIDE SEQUENCE</scope>
</reference>
<sequence length="369" mass="42498">MELYLHRLKVRINNPATRPHRIEGFIERVVDMSTASEFQSHFRVTVTSFQWLLNRIAPLLESTRAAGHQTTDPKRQLLAFLWLLATPNSFRSVGSRFDLGKSTLSAIFMRVVTALNEISPEIIFWPNIEQRQRIALSFQASAGIEGIVGAIDGTYIPIKAPSANPDVYINRKCFHAITLQVICDNKMSILDCFAGYPSRVSDIRIFRNSPIYEEFMNHPNNYFDEKQFIIGDKAYPVLQWCIPPYIERRNVTTRQKHFNTCHAKSRQIVERCFALLFGRFRRLKYLDMNRTDFIAPTIIAACVLHNICLNNQENQEIRDMFIDEGLQAVMNNAGNVNHEAANYDNVNAQELGREGHALRDRIAENLYPF</sequence>
<evidence type="ECO:0000256" key="12">
    <source>
        <dbReference type="ARBA" id="ARBA00045850"/>
    </source>
</evidence>
<dbReference type="GO" id="GO:0005737">
    <property type="term" value="C:cytoplasm"/>
    <property type="evidence" value="ECO:0007669"/>
    <property type="project" value="UniProtKB-SubCell"/>
</dbReference>
<dbReference type="GO" id="GO:0004518">
    <property type="term" value="F:nuclease activity"/>
    <property type="evidence" value="ECO:0007669"/>
    <property type="project" value="UniProtKB-KW"/>
</dbReference>
<dbReference type="GO" id="GO:0005634">
    <property type="term" value="C:nucleus"/>
    <property type="evidence" value="ECO:0007669"/>
    <property type="project" value="UniProtKB-SubCell"/>
</dbReference>
<dbReference type="GO" id="GO:0016787">
    <property type="term" value="F:hydrolase activity"/>
    <property type="evidence" value="ECO:0007669"/>
    <property type="project" value="UniProtKB-KW"/>
</dbReference>
<evidence type="ECO:0000256" key="3">
    <source>
        <dbReference type="ARBA" id="ARBA00004496"/>
    </source>
</evidence>